<dbReference type="EMBL" id="JADGJH010004920">
    <property type="protein sequence ID" value="KAJ3083068.1"/>
    <property type="molecule type" value="Genomic_DNA"/>
</dbReference>
<dbReference type="GO" id="GO:0032039">
    <property type="term" value="C:integrator complex"/>
    <property type="evidence" value="ECO:0007669"/>
    <property type="project" value="TreeGrafter"/>
</dbReference>
<feature type="domain" description="Integrator complex subunit 6-like beta-barrel" evidence="1">
    <location>
        <begin position="189"/>
        <end position="308"/>
    </location>
</feature>
<evidence type="ECO:0000313" key="3">
    <source>
        <dbReference type="Proteomes" id="UP001211907"/>
    </source>
</evidence>
<dbReference type="PANTHER" id="PTHR12957">
    <property type="entry name" value="DEAD/H BOX POLYPEPTIDE 26/DICE1-RELATED"/>
    <property type="match status" value="1"/>
</dbReference>
<dbReference type="Pfam" id="PF25462">
    <property type="entry name" value="Beta-barrel_INTS6"/>
    <property type="match status" value="1"/>
</dbReference>
<feature type="non-terminal residue" evidence="2">
    <location>
        <position position="376"/>
    </location>
</feature>
<protein>
    <submittedName>
        <fullName evidence="2">Integrator complex subunit 6</fullName>
    </submittedName>
</protein>
<dbReference type="PANTHER" id="PTHR12957:SF2">
    <property type="entry name" value="INTEGRATOR COMPLEX SUBUNIT 6"/>
    <property type="match status" value="1"/>
</dbReference>
<accession>A0AAD5SLU9</accession>
<organism evidence="2 3">
    <name type="scientific">Physocladia obscura</name>
    <dbReference type="NCBI Taxonomy" id="109957"/>
    <lineage>
        <taxon>Eukaryota</taxon>
        <taxon>Fungi</taxon>
        <taxon>Fungi incertae sedis</taxon>
        <taxon>Chytridiomycota</taxon>
        <taxon>Chytridiomycota incertae sedis</taxon>
        <taxon>Chytridiomycetes</taxon>
        <taxon>Chytridiales</taxon>
        <taxon>Chytriomycetaceae</taxon>
        <taxon>Physocladia</taxon>
    </lineage>
</organism>
<gene>
    <name evidence="2" type="primary">INTS6</name>
    <name evidence="2" type="ORF">HK100_009533</name>
</gene>
<sequence length="376" mass="42831">TGLCDCDMIPEILKELKNLTATDMSNPGQAFHSVFEFLNVYRFQAGLETIGEGRYIGLFESTIVITAITQSKIVIPGLKTPGANVYFEPFRWDQKMFTFVLSSPTQTIDWEIAAMSNAMHSDNEVYAIWTKDAMKKCIENGMAVQKPPHPEVRPQYASFMTPSVWVMMEESNGDKPALKKFKMNIFPQHEQGITFPLPESYWVDDRLNIPPVRSAIPVITYSKTPVASNIPNGFPYDRFTIDQAPWEELIAASELKPLFVKNSFKKEGQGEPIGFIKKSANATRGNSVMMYILPYNFPRLFKLIEILNKTPSMKAAPPSYWMAEFRQYLAEIPPYYHAKLKTMMAKLRLDHLMSPSLMPPIKDWPISNYKATVVNQ</sequence>
<reference evidence="2" key="1">
    <citation type="submission" date="2020-05" db="EMBL/GenBank/DDBJ databases">
        <title>Phylogenomic resolution of chytrid fungi.</title>
        <authorList>
            <person name="Stajich J.E."/>
            <person name="Amses K."/>
            <person name="Simmons R."/>
            <person name="Seto K."/>
            <person name="Myers J."/>
            <person name="Bonds A."/>
            <person name="Quandt C.A."/>
            <person name="Barry K."/>
            <person name="Liu P."/>
            <person name="Grigoriev I."/>
            <person name="Longcore J.E."/>
            <person name="James T.Y."/>
        </authorList>
    </citation>
    <scope>NUCLEOTIDE SEQUENCE</scope>
    <source>
        <strain evidence="2">JEL0513</strain>
    </source>
</reference>
<dbReference type="GO" id="GO:0034472">
    <property type="term" value="P:snRNA 3'-end processing"/>
    <property type="evidence" value="ECO:0007669"/>
    <property type="project" value="TreeGrafter"/>
</dbReference>
<dbReference type="Proteomes" id="UP001211907">
    <property type="component" value="Unassembled WGS sequence"/>
</dbReference>
<proteinExistence type="predicted"/>
<evidence type="ECO:0000259" key="1">
    <source>
        <dbReference type="Pfam" id="PF25462"/>
    </source>
</evidence>
<dbReference type="InterPro" id="IPR057413">
    <property type="entry name" value="Beta-barrel_INTS6"/>
</dbReference>
<dbReference type="InterPro" id="IPR051113">
    <property type="entry name" value="Integrator_subunit6"/>
</dbReference>
<dbReference type="AlphaFoldDB" id="A0AAD5SLU9"/>
<name>A0AAD5SLU9_9FUNG</name>
<evidence type="ECO:0000313" key="2">
    <source>
        <dbReference type="EMBL" id="KAJ3083068.1"/>
    </source>
</evidence>
<feature type="non-terminal residue" evidence="2">
    <location>
        <position position="1"/>
    </location>
</feature>
<comment type="caution">
    <text evidence="2">The sequence shown here is derived from an EMBL/GenBank/DDBJ whole genome shotgun (WGS) entry which is preliminary data.</text>
</comment>
<keyword evidence="3" id="KW-1185">Reference proteome</keyword>